<proteinExistence type="predicted"/>
<dbReference type="InterPro" id="IPR002347">
    <property type="entry name" value="SDR_fam"/>
</dbReference>
<sequence length="304" mass="32492">MTSALAGKVAVVAGATRGCGRAIAVELGASGATVFAAGRSTRERRSEMNRSETIEETAELITAAGGTGIPVRCDFLVQDDVDALRGRIASEAGGRVDVLIDDVWGGDPFIDWDTPFWEQDVERSVRAWRNGLETHLRALHALLPLVTAGPGGLVVEVTDGVADGNSGSLVYDQVKAGVRRLALGLSEQLPEFGGTALAATPGFLRSEAMLDHFKVTEENWRDGIAVDPHFALSETPHLLGRGIARLAADEERARWNGDIVTSHALADAYEVDDLDGSRPDWPRWMKDVVSGGLPVEQADPAAYR</sequence>
<evidence type="ECO:0000313" key="1">
    <source>
        <dbReference type="EMBL" id="OEV08706.1"/>
    </source>
</evidence>
<dbReference type="AlphaFoldDB" id="A0A1E7KXR0"/>
<dbReference type="PRINTS" id="PR00081">
    <property type="entry name" value="GDHRDH"/>
</dbReference>
<dbReference type="PANTHER" id="PTHR44147">
    <property type="entry name" value="DEHYDROGENASE/REDUCTASE SDR FAMILY MEMBER 1"/>
    <property type="match status" value="1"/>
</dbReference>
<dbReference type="NCBIfam" id="NF006159">
    <property type="entry name" value="PRK08303.1"/>
    <property type="match status" value="1"/>
</dbReference>
<dbReference type="PANTHER" id="PTHR44147:SF2">
    <property type="entry name" value="DEHYDROGENASE_REDUCTASE SDR FAMILY MEMBER 1"/>
    <property type="match status" value="1"/>
</dbReference>
<gene>
    <name evidence="1" type="ORF">AN218_25220</name>
</gene>
<comment type="caution">
    <text evidence="1">The sequence shown here is derived from an EMBL/GenBank/DDBJ whole genome shotgun (WGS) entry which is preliminary data.</text>
</comment>
<name>A0A1E7KXR0_9ACTN</name>
<dbReference type="Gene3D" id="3.40.50.720">
    <property type="entry name" value="NAD(P)-binding Rossmann-like Domain"/>
    <property type="match status" value="1"/>
</dbReference>
<dbReference type="Pfam" id="PF00106">
    <property type="entry name" value="adh_short"/>
    <property type="match status" value="1"/>
</dbReference>
<keyword evidence="2" id="KW-1185">Reference proteome</keyword>
<dbReference type="RefSeq" id="WP_070019231.1">
    <property type="nucleotide sequence ID" value="NZ_LJGW01000406.1"/>
</dbReference>
<dbReference type="SUPFAM" id="SSF51735">
    <property type="entry name" value="NAD(P)-binding Rossmann-fold domains"/>
    <property type="match status" value="1"/>
</dbReference>
<dbReference type="PATRIC" id="fig|518642.10.peg.5532"/>
<reference evidence="1 2" key="1">
    <citation type="journal article" date="2016" name="Front. Microbiol.">
        <title>Comparative Genomics Analysis of Streptomyces Species Reveals Their Adaptation to the Marine Environment and Their Diversity at the Genomic Level.</title>
        <authorList>
            <person name="Tian X."/>
            <person name="Zhang Z."/>
            <person name="Yang T."/>
            <person name="Chen M."/>
            <person name="Li J."/>
            <person name="Chen F."/>
            <person name="Yang J."/>
            <person name="Li W."/>
            <person name="Zhang B."/>
            <person name="Zhang Z."/>
            <person name="Wu J."/>
            <person name="Zhang C."/>
            <person name="Long L."/>
            <person name="Xiao J."/>
        </authorList>
    </citation>
    <scope>NUCLEOTIDE SEQUENCE [LARGE SCALE GENOMIC DNA]</scope>
    <source>
        <strain evidence="1 2">SCSIO 10429</strain>
    </source>
</reference>
<dbReference type="EMBL" id="LJGW01000406">
    <property type="protein sequence ID" value="OEV08706.1"/>
    <property type="molecule type" value="Genomic_DNA"/>
</dbReference>
<protein>
    <submittedName>
        <fullName evidence="1">Short-chain dehydrogenase</fullName>
    </submittedName>
</protein>
<dbReference type="Proteomes" id="UP000176005">
    <property type="component" value="Unassembled WGS sequence"/>
</dbReference>
<accession>A0A1E7KXR0</accession>
<organism evidence="1 2">
    <name type="scientific">Streptomyces nanshensis</name>
    <dbReference type="NCBI Taxonomy" id="518642"/>
    <lineage>
        <taxon>Bacteria</taxon>
        <taxon>Bacillati</taxon>
        <taxon>Actinomycetota</taxon>
        <taxon>Actinomycetes</taxon>
        <taxon>Kitasatosporales</taxon>
        <taxon>Streptomycetaceae</taxon>
        <taxon>Streptomyces</taxon>
    </lineage>
</organism>
<dbReference type="InterPro" id="IPR036291">
    <property type="entry name" value="NAD(P)-bd_dom_sf"/>
</dbReference>
<evidence type="ECO:0000313" key="2">
    <source>
        <dbReference type="Proteomes" id="UP000176005"/>
    </source>
</evidence>